<dbReference type="GO" id="GO:0050660">
    <property type="term" value="F:flavin adenine dinucleotide binding"/>
    <property type="evidence" value="ECO:0007669"/>
    <property type="project" value="TreeGrafter"/>
</dbReference>
<dbReference type="InterPro" id="IPR003097">
    <property type="entry name" value="CysJ-like_FAD-binding"/>
</dbReference>
<dbReference type="PANTHER" id="PTHR19384:SF84">
    <property type="entry name" value="METHIONINE SYNTHASE REDUCTASE"/>
    <property type="match status" value="1"/>
</dbReference>
<evidence type="ECO:0000259" key="7">
    <source>
        <dbReference type="PROSITE" id="PS51384"/>
    </source>
</evidence>
<evidence type="ECO:0000313" key="8">
    <source>
        <dbReference type="EnsemblMetazoa" id="ADIR015806-PA"/>
    </source>
</evidence>
<dbReference type="EnsemblMetazoa" id="ADIR015806-RA">
    <property type="protein sequence ID" value="ADIR015806-PA"/>
    <property type="gene ID" value="ADIR015806"/>
</dbReference>
<dbReference type="GO" id="GO:0010181">
    <property type="term" value="F:FMN binding"/>
    <property type="evidence" value="ECO:0007669"/>
    <property type="project" value="TreeGrafter"/>
</dbReference>
<dbReference type="Proteomes" id="UP000075884">
    <property type="component" value="Unassembled WGS sequence"/>
</dbReference>
<dbReference type="VEuPathDB" id="VectorBase:ADIR015806"/>
<dbReference type="Pfam" id="PF00667">
    <property type="entry name" value="FAD_binding_1"/>
    <property type="match status" value="1"/>
</dbReference>
<dbReference type="CDD" id="cd06203">
    <property type="entry name" value="methionine_synthase_red"/>
    <property type="match status" value="1"/>
</dbReference>
<dbReference type="GO" id="GO:0050667">
    <property type="term" value="P:homocysteine metabolic process"/>
    <property type="evidence" value="ECO:0007669"/>
    <property type="project" value="TreeGrafter"/>
</dbReference>
<dbReference type="SUPFAM" id="SSF63380">
    <property type="entry name" value="Riboflavin synthase domain-like"/>
    <property type="match status" value="1"/>
</dbReference>
<comment type="cofactor">
    <cofactor evidence="1">
        <name>FAD</name>
        <dbReference type="ChEBI" id="CHEBI:57692"/>
    </cofactor>
</comment>
<dbReference type="GO" id="GO:0030586">
    <property type="term" value="F:[methionine synthase] reductase (NADPH) activity"/>
    <property type="evidence" value="ECO:0007669"/>
    <property type="project" value="UniProtKB-EC"/>
</dbReference>
<keyword evidence="9" id="KW-1185">Reference proteome</keyword>
<sequence length="450" mass="50869">MFSEVLQEFAEKELILPTLPLSYISFELANKDSPLPEAHLQANVPQPFEATKVLEAHVSKLTTVIEGEDVKPVHDITFSYCQADAGGYRHSPGDTIGVLCYNTEEDVEFILERLNLQSKGDVPCSVAIDARTTKKAAKVPLFVPAVVSCRRLFQECLDLRAVPKKLLIRALVPCASEENDRRFLEVLCCKEGNAAYERTVFQKGKGLISLLRLVPSCRPTVGLLIEHLPRLMPRPYSIANVYREDSGTSVRFLFSHNVNNPGITTSYLRGLEKGAKVFFYFRQSSAFVYKDTDLQRNIIMIGTGTGVSPYLSFLELRAAALARGETVGRAELFVGFRYRERSYLCEDEIKEYLETGALDACHVAFSRDTDTRHKYVQSQIRERRDLIIENLRNAHGLFYVCGDSKVLLPQIMDTVVELLAAEPEKEDREDIRACIGRLKKDGKYREDVWL</sequence>
<evidence type="ECO:0000256" key="3">
    <source>
        <dbReference type="ARBA" id="ARBA00022827"/>
    </source>
</evidence>
<feature type="domain" description="FAD-binding FR-type" evidence="7">
    <location>
        <begin position="45"/>
        <end position="290"/>
    </location>
</feature>
<dbReference type="Gene3D" id="2.40.30.10">
    <property type="entry name" value="Translation factors"/>
    <property type="match status" value="1"/>
</dbReference>
<accession>A0A1Y9H2V0</accession>
<dbReference type="PRINTS" id="PR00371">
    <property type="entry name" value="FPNCR"/>
</dbReference>
<keyword evidence="3" id="KW-0274">FAD</keyword>
<dbReference type="AlphaFoldDB" id="A0A1Y9H2V0"/>
<reference evidence="9" key="1">
    <citation type="submission" date="2013-03" db="EMBL/GenBank/DDBJ databases">
        <title>The Genome Sequence of Anopheles dirus WRAIR2.</title>
        <authorList>
            <consortium name="The Broad Institute Genomics Platform"/>
            <person name="Neafsey D.E."/>
            <person name="Walton C."/>
            <person name="Walker B."/>
            <person name="Young S.K."/>
            <person name="Zeng Q."/>
            <person name="Gargeya S."/>
            <person name="Fitzgerald M."/>
            <person name="Haas B."/>
            <person name="Abouelleil A."/>
            <person name="Allen A.W."/>
            <person name="Alvarado L."/>
            <person name="Arachchi H.M."/>
            <person name="Berlin A.M."/>
            <person name="Chapman S.B."/>
            <person name="Gainer-Dewar J."/>
            <person name="Goldberg J."/>
            <person name="Griggs A."/>
            <person name="Gujja S."/>
            <person name="Hansen M."/>
            <person name="Howarth C."/>
            <person name="Imamovic A."/>
            <person name="Ireland A."/>
            <person name="Larimer J."/>
            <person name="McCowan C."/>
            <person name="Murphy C."/>
            <person name="Pearson M."/>
            <person name="Poon T.W."/>
            <person name="Priest M."/>
            <person name="Roberts A."/>
            <person name="Saif S."/>
            <person name="Shea T."/>
            <person name="Sisk P."/>
            <person name="Sykes S."/>
            <person name="Wortman J."/>
            <person name="Nusbaum C."/>
            <person name="Birren B."/>
        </authorList>
    </citation>
    <scope>NUCLEOTIDE SEQUENCE [LARGE SCALE GENOMIC DNA]</scope>
    <source>
        <strain evidence="9">WRAIR2</strain>
    </source>
</reference>
<dbReference type="FunFam" id="1.20.990.10:FF:000007">
    <property type="entry name" value="Methionine synthase reductase"/>
    <property type="match status" value="1"/>
</dbReference>
<dbReference type="GO" id="GO:0009086">
    <property type="term" value="P:methionine biosynthetic process"/>
    <property type="evidence" value="ECO:0007669"/>
    <property type="project" value="TreeGrafter"/>
</dbReference>
<dbReference type="InterPro" id="IPR017927">
    <property type="entry name" value="FAD-bd_FR_type"/>
</dbReference>
<dbReference type="STRING" id="7168.A0A1Y9H2V0"/>
<evidence type="ECO:0000256" key="2">
    <source>
        <dbReference type="ARBA" id="ARBA00022630"/>
    </source>
</evidence>
<dbReference type="PROSITE" id="PS51384">
    <property type="entry name" value="FAD_FR"/>
    <property type="match status" value="1"/>
</dbReference>
<dbReference type="EC" id="1.16.1.8" evidence="5"/>
<evidence type="ECO:0000256" key="6">
    <source>
        <dbReference type="ARBA" id="ARBA00040659"/>
    </source>
</evidence>
<dbReference type="SUPFAM" id="SSF52343">
    <property type="entry name" value="Ferredoxin reductase-like, C-terminal NADP-linked domain"/>
    <property type="match status" value="1"/>
</dbReference>
<dbReference type="InterPro" id="IPR001433">
    <property type="entry name" value="OxRdtase_FAD/NAD-bd"/>
</dbReference>
<protein>
    <recommendedName>
        <fullName evidence="6">Methionine synthase reductase</fullName>
        <ecNumber evidence="5">1.16.1.8</ecNumber>
    </recommendedName>
</protein>
<name>A0A1Y9H2V0_9DIPT</name>
<keyword evidence="4" id="KW-0560">Oxidoreductase</keyword>
<reference evidence="8" key="2">
    <citation type="submission" date="2020-05" db="UniProtKB">
        <authorList>
            <consortium name="EnsemblMetazoa"/>
        </authorList>
    </citation>
    <scope>IDENTIFICATION</scope>
    <source>
        <strain evidence="8">WRAIR2</strain>
    </source>
</reference>
<dbReference type="GO" id="GO:0005829">
    <property type="term" value="C:cytosol"/>
    <property type="evidence" value="ECO:0007669"/>
    <property type="project" value="TreeGrafter"/>
</dbReference>
<dbReference type="InterPro" id="IPR039261">
    <property type="entry name" value="FNR_nucleotide-bd"/>
</dbReference>
<dbReference type="Pfam" id="PF00175">
    <property type="entry name" value="NAD_binding_1"/>
    <property type="match status" value="1"/>
</dbReference>
<evidence type="ECO:0000256" key="5">
    <source>
        <dbReference type="ARBA" id="ARBA00039088"/>
    </source>
</evidence>
<dbReference type="InterPro" id="IPR017938">
    <property type="entry name" value="Riboflavin_synthase-like_b-brl"/>
</dbReference>
<evidence type="ECO:0000256" key="4">
    <source>
        <dbReference type="ARBA" id="ARBA00023002"/>
    </source>
</evidence>
<organism evidence="8 9">
    <name type="scientific">Anopheles dirus</name>
    <dbReference type="NCBI Taxonomy" id="7168"/>
    <lineage>
        <taxon>Eukaryota</taxon>
        <taxon>Metazoa</taxon>
        <taxon>Ecdysozoa</taxon>
        <taxon>Arthropoda</taxon>
        <taxon>Hexapoda</taxon>
        <taxon>Insecta</taxon>
        <taxon>Pterygota</taxon>
        <taxon>Neoptera</taxon>
        <taxon>Endopterygota</taxon>
        <taxon>Diptera</taxon>
        <taxon>Nematocera</taxon>
        <taxon>Culicoidea</taxon>
        <taxon>Culicidae</taxon>
        <taxon>Anophelinae</taxon>
        <taxon>Anopheles</taxon>
    </lineage>
</organism>
<proteinExistence type="predicted"/>
<evidence type="ECO:0000313" key="9">
    <source>
        <dbReference type="Proteomes" id="UP000075884"/>
    </source>
</evidence>
<evidence type="ECO:0000256" key="1">
    <source>
        <dbReference type="ARBA" id="ARBA00001974"/>
    </source>
</evidence>
<keyword evidence="2" id="KW-0285">Flavoprotein</keyword>
<dbReference type="Gene3D" id="3.40.50.80">
    <property type="entry name" value="Nucleotide-binding domain of ferredoxin-NADP reductase (FNR) module"/>
    <property type="match status" value="1"/>
</dbReference>
<dbReference type="InterPro" id="IPR023173">
    <property type="entry name" value="NADPH_Cyt_P450_Rdtase_alpha"/>
</dbReference>
<dbReference type="Gene3D" id="1.20.990.10">
    <property type="entry name" value="NADPH-cytochrome p450 Reductase, Chain A, domain 3"/>
    <property type="match status" value="1"/>
</dbReference>
<dbReference type="InterPro" id="IPR001709">
    <property type="entry name" value="Flavoprot_Pyr_Nucl_cyt_Rdtase"/>
</dbReference>
<dbReference type="PANTHER" id="PTHR19384">
    <property type="entry name" value="NITRIC OXIDE SYNTHASE-RELATED"/>
    <property type="match status" value="1"/>
</dbReference>